<dbReference type="Proteomes" id="UP001589748">
    <property type="component" value="Unassembled WGS sequence"/>
</dbReference>
<comment type="caution">
    <text evidence="1">The sequence shown here is derived from an EMBL/GenBank/DDBJ whole genome shotgun (WGS) entry which is preliminary data.</text>
</comment>
<dbReference type="RefSeq" id="WP_380140026.1">
    <property type="nucleotide sequence ID" value="NZ_JBHLUI010000012.1"/>
</dbReference>
<dbReference type="EMBL" id="JBHMDM010000001">
    <property type="protein sequence ID" value="MFB9375723.1"/>
    <property type="molecule type" value="Genomic_DNA"/>
</dbReference>
<proteinExistence type="predicted"/>
<dbReference type="InterPro" id="IPR016181">
    <property type="entry name" value="Acyl_CoA_acyltransferase"/>
</dbReference>
<sequence>MAAVVERFRAGSTEAALASFLGDYREHADARGTGVRSAPAFVRAQPLRTVLAAVAVVRLPGRRAVLPGPPLAATADARQVREVLGRRLAGIVPVGLTGTAVLDVPADAEEYLEGNSRQTLRRKLRAATKKGVSARVVRPGERETLLARARAAEQAHPDERYRSADPDLADLPDYQLWLVAERDGEPLMLAVLPHAGEWAVLRHFRTIGTGPAHSDARYLMAVVAVRELSARGVRHLADTVPATHLPNGLRHFQRMIGFRYVRVRLAR</sequence>
<organism evidence="1 2">
    <name type="scientific">Kineococcus gynurae</name>
    <dbReference type="NCBI Taxonomy" id="452979"/>
    <lineage>
        <taxon>Bacteria</taxon>
        <taxon>Bacillati</taxon>
        <taxon>Actinomycetota</taxon>
        <taxon>Actinomycetes</taxon>
        <taxon>Kineosporiales</taxon>
        <taxon>Kineosporiaceae</taxon>
        <taxon>Kineococcus</taxon>
    </lineage>
</organism>
<protein>
    <recommendedName>
        <fullName evidence="3">Acetyltransferase (GNAT) family protein</fullName>
    </recommendedName>
</protein>
<accession>A0ABV5LNP4</accession>
<name>A0ABV5LNP4_9ACTN</name>
<evidence type="ECO:0000313" key="2">
    <source>
        <dbReference type="Proteomes" id="UP001589748"/>
    </source>
</evidence>
<evidence type="ECO:0008006" key="3">
    <source>
        <dbReference type="Google" id="ProtNLM"/>
    </source>
</evidence>
<gene>
    <name evidence="1" type="ORF">ACFFVI_01960</name>
</gene>
<dbReference type="SUPFAM" id="SSF55729">
    <property type="entry name" value="Acyl-CoA N-acyltransferases (Nat)"/>
    <property type="match status" value="1"/>
</dbReference>
<evidence type="ECO:0000313" key="1">
    <source>
        <dbReference type="EMBL" id="MFB9375723.1"/>
    </source>
</evidence>
<reference evidence="1 2" key="1">
    <citation type="submission" date="2024-09" db="EMBL/GenBank/DDBJ databases">
        <authorList>
            <person name="Sun Q."/>
            <person name="Mori K."/>
        </authorList>
    </citation>
    <scope>NUCLEOTIDE SEQUENCE [LARGE SCALE GENOMIC DNA]</scope>
    <source>
        <strain evidence="1 2">TISTR 1856</strain>
    </source>
</reference>
<keyword evidence="2" id="KW-1185">Reference proteome</keyword>